<dbReference type="FunFam" id="3.30.200.20:FF:000087">
    <property type="entry name" value="Dual specificity tyrosine-phosphorylation-regulated kinase 1A"/>
    <property type="match status" value="1"/>
</dbReference>
<evidence type="ECO:0000256" key="5">
    <source>
        <dbReference type="ARBA" id="ARBA00022679"/>
    </source>
</evidence>
<evidence type="ECO:0000256" key="10">
    <source>
        <dbReference type="ARBA" id="ARBA00049003"/>
    </source>
</evidence>
<evidence type="ECO:0000313" key="17">
    <source>
        <dbReference type="RefSeq" id="XP_035685642.1"/>
    </source>
</evidence>
<dbReference type="InterPro" id="IPR011009">
    <property type="entry name" value="Kinase-like_dom_sf"/>
</dbReference>
<evidence type="ECO:0000259" key="15">
    <source>
        <dbReference type="PROSITE" id="PS50011"/>
    </source>
</evidence>
<keyword evidence="9" id="KW-0539">Nucleus</keyword>
<dbReference type="GO" id="GO:0004674">
    <property type="term" value="F:protein serine/threonine kinase activity"/>
    <property type="evidence" value="ECO:0007669"/>
    <property type="project" value="UniProtKB-KW"/>
</dbReference>
<dbReference type="FunFam" id="1.10.510.10:FF:000117">
    <property type="entry name" value="dual specificity tyrosine-phosphorylation-regulated kinase 1A isoform X1"/>
    <property type="match status" value="1"/>
</dbReference>
<dbReference type="PROSITE" id="PS00107">
    <property type="entry name" value="PROTEIN_KINASE_ATP"/>
    <property type="match status" value="1"/>
</dbReference>
<proteinExistence type="inferred from homology"/>
<dbReference type="InterPro" id="IPR050494">
    <property type="entry name" value="Ser_Thr_dual-spec_kinase"/>
</dbReference>
<evidence type="ECO:0000256" key="3">
    <source>
        <dbReference type="ARBA" id="ARBA00013203"/>
    </source>
</evidence>
<dbReference type="RefSeq" id="XP_035687987.1">
    <property type="nucleotide sequence ID" value="XM_035832094.1"/>
</dbReference>
<comment type="catalytic activity">
    <reaction evidence="11">
        <text>L-threonyl-[protein] + ATP = O-phospho-L-threonyl-[protein] + ADP + H(+)</text>
        <dbReference type="Rhea" id="RHEA:46608"/>
        <dbReference type="Rhea" id="RHEA-COMP:11060"/>
        <dbReference type="Rhea" id="RHEA-COMP:11605"/>
        <dbReference type="ChEBI" id="CHEBI:15378"/>
        <dbReference type="ChEBI" id="CHEBI:30013"/>
        <dbReference type="ChEBI" id="CHEBI:30616"/>
        <dbReference type="ChEBI" id="CHEBI:61977"/>
        <dbReference type="ChEBI" id="CHEBI:456216"/>
        <dbReference type="EC" id="2.7.12.1"/>
    </reaction>
</comment>
<dbReference type="Gene3D" id="3.30.200.20">
    <property type="entry name" value="Phosphorylase Kinase, domain 1"/>
    <property type="match status" value="1"/>
</dbReference>
<sequence>MATNQQHDQAMQPVEQSWAEPSKTQEMQALQSRIPLTFRDPAGAPLRKLSVDLIKTYKHINEVYYAKKKRRAQQVQGDDTSHKKERKVYNDGYDDDNYDYIVRIGEKWEDRYEIDSLIGKGSFGQVVKAYDHGDQEYVAIKIIKNKKAFLNQAQIEVRLLELMNKHDPEGKCYIVKLKRHFMFRNHLCLVFELLSYNLYDLLRNTNFRGVSLNLTRKFAQQMCTALLFLSTPELSIIHCDLKPENIVLCNPKRSAIKIVDFGSSCQLGQRIYQYIQSRFYRSPEVLLGIPYDMAIDMWSLGCILVEMHTGEPLFSGSNEVDQMNKIVEVLGIPPAHCLDQAPKARKYFDKHPDGTYSIRKSKDGKKYKPAGSRKLHDILGAETGGPGGRRMGEAGHSVADYLKFKDLILRMLDFDPKTRITPFHALQHNFFKRTADESTNTSNSVSTSPAMEQSSGAGSSASSSGGTTSGARARSDPTHQHGHHSHHHPHHSHHPHHQNVTMGLSTATQAAMDCDSPGSAQSHSMRTVHQQPPPPALQQQYYQTQPQQARPLVWGDPATVSMVPNNGNNMPLAVSGHRHPVAQLGGVGLTGAHQSPSSSHSTPSGHGLVGSGGRSSGGSRQSSSNSSSNSASGAADVNVNTYPQQHSVDCTQVGSMNMQLRTNVPAASTNSSSSSNYLANATGAFPFTLAATQSTVAGGMMMGDPAVASRQARDQTDSPMVGVCVQQSPVASHS</sequence>
<feature type="region of interest" description="Disordered" evidence="14">
    <location>
        <begin position="1"/>
        <end position="26"/>
    </location>
</feature>
<organism evidence="16 17">
    <name type="scientific">Branchiostoma floridae</name>
    <name type="common">Florida lancelet</name>
    <name type="synonym">Amphioxus</name>
    <dbReference type="NCBI Taxonomy" id="7739"/>
    <lineage>
        <taxon>Eukaryota</taxon>
        <taxon>Metazoa</taxon>
        <taxon>Chordata</taxon>
        <taxon>Cephalochordata</taxon>
        <taxon>Leptocardii</taxon>
        <taxon>Amphioxiformes</taxon>
        <taxon>Branchiostomatidae</taxon>
        <taxon>Branchiostoma</taxon>
    </lineage>
</organism>
<dbReference type="Proteomes" id="UP000001554">
    <property type="component" value="Chromosome 1"/>
</dbReference>
<evidence type="ECO:0000256" key="7">
    <source>
        <dbReference type="ARBA" id="ARBA00022777"/>
    </source>
</evidence>
<keyword evidence="16" id="KW-1185">Reference proteome</keyword>
<dbReference type="InterPro" id="IPR000719">
    <property type="entry name" value="Prot_kinase_dom"/>
</dbReference>
<feature type="compositionally biased region" description="Low complexity" evidence="14">
    <location>
        <begin position="438"/>
        <end position="472"/>
    </location>
</feature>
<keyword evidence="6 13" id="KW-0547">Nucleotide-binding</keyword>
<dbReference type="EC" id="2.7.12.1" evidence="3"/>
<dbReference type="GO" id="GO:0005634">
    <property type="term" value="C:nucleus"/>
    <property type="evidence" value="ECO:0007669"/>
    <property type="project" value="UniProtKB-SubCell"/>
</dbReference>
<protein>
    <recommendedName>
        <fullName evidence="3">dual-specificity kinase</fullName>
        <ecNumber evidence="3">2.7.12.1</ecNumber>
    </recommendedName>
</protein>
<comment type="similarity">
    <text evidence="2">Belongs to the protein kinase superfamily. CMGC Ser/Thr protein kinase family. MNB/DYRK subfamily.</text>
</comment>
<dbReference type="InterPro" id="IPR017441">
    <property type="entry name" value="Protein_kinase_ATP_BS"/>
</dbReference>
<feature type="compositionally biased region" description="Basic residues" evidence="14">
    <location>
        <begin position="480"/>
        <end position="497"/>
    </location>
</feature>
<keyword evidence="4" id="KW-0723">Serine/threonine-protein kinase</keyword>
<dbReference type="GeneID" id="118417536"/>
<feature type="binding site" evidence="13">
    <location>
        <position position="141"/>
    </location>
    <ligand>
        <name>ATP</name>
        <dbReference type="ChEBI" id="CHEBI:30616"/>
    </ligand>
</feature>
<evidence type="ECO:0000256" key="6">
    <source>
        <dbReference type="ARBA" id="ARBA00022741"/>
    </source>
</evidence>
<evidence type="ECO:0000313" key="18">
    <source>
        <dbReference type="RefSeq" id="XP_035687987.1"/>
    </source>
</evidence>
<evidence type="ECO:0000256" key="14">
    <source>
        <dbReference type="SAM" id="MobiDB-lite"/>
    </source>
</evidence>
<keyword evidence="5" id="KW-0808">Transferase</keyword>
<keyword evidence="8 13" id="KW-0067">ATP-binding</keyword>
<dbReference type="RefSeq" id="XP_035685642.1">
    <property type="nucleotide sequence ID" value="XM_035829749.1"/>
</dbReference>
<dbReference type="PANTHER" id="PTHR24058">
    <property type="entry name" value="DUAL SPECIFICITY PROTEIN KINASE"/>
    <property type="match status" value="1"/>
</dbReference>
<dbReference type="InterPro" id="IPR044131">
    <property type="entry name" value="PKc_DYR1A/1B"/>
</dbReference>
<reference evidence="16" key="1">
    <citation type="journal article" date="2020" name="Nat. Ecol. Evol.">
        <title>Deeply conserved synteny resolves early events in vertebrate evolution.</title>
        <authorList>
            <person name="Simakov O."/>
            <person name="Marletaz F."/>
            <person name="Yue J.X."/>
            <person name="O'Connell B."/>
            <person name="Jenkins J."/>
            <person name="Brandt A."/>
            <person name="Calef R."/>
            <person name="Tung C.H."/>
            <person name="Huang T.K."/>
            <person name="Schmutz J."/>
            <person name="Satoh N."/>
            <person name="Yu J.K."/>
            <person name="Putnam N.H."/>
            <person name="Green R.E."/>
            <person name="Rokhsar D.S."/>
        </authorList>
    </citation>
    <scope>NUCLEOTIDE SEQUENCE [LARGE SCALE GENOMIC DNA]</scope>
    <source>
        <strain evidence="16">S238N-H82</strain>
    </source>
</reference>
<dbReference type="CDD" id="cd14226">
    <property type="entry name" value="PKc_DYRK1"/>
    <property type="match status" value="1"/>
</dbReference>
<gene>
    <name evidence="17 18" type="primary">LOC118417536</name>
</gene>
<dbReference type="PROSITE" id="PS00108">
    <property type="entry name" value="PROTEIN_KINASE_ST"/>
    <property type="match status" value="1"/>
</dbReference>
<dbReference type="GO" id="GO:0005524">
    <property type="term" value="F:ATP binding"/>
    <property type="evidence" value="ECO:0007669"/>
    <property type="project" value="UniProtKB-UniRule"/>
</dbReference>
<evidence type="ECO:0000256" key="11">
    <source>
        <dbReference type="ARBA" id="ARBA00049308"/>
    </source>
</evidence>
<feature type="region of interest" description="Disordered" evidence="14">
    <location>
        <begin position="582"/>
        <end position="636"/>
    </location>
</feature>
<evidence type="ECO:0000256" key="13">
    <source>
        <dbReference type="PROSITE-ProRule" id="PRU10141"/>
    </source>
</evidence>
<evidence type="ECO:0000256" key="1">
    <source>
        <dbReference type="ARBA" id="ARBA00004123"/>
    </source>
</evidence>
<keyword evidence="7" id="KW-0418">Kinase</keyword>
<comment type="catalytic activity">
    <reaction evidence="12">
        <text>L-tyrosyl-[protein] + ATP = O-phospho-L-tyrosyl-[protein] + ADP + H(+)</text>
        <dbReference type="Rhea" id="RHEA:10596"/>
        <dbReference type="Rhea" id="RHEA-COMP:10136"/>
        <dbReference type="Rhea" id="RHEA-COMP:20101"/>
        <dbReference type="ChEBI" id="CHEBI:15378"/>
        <dbReference type="ChEBI" id="CHEBI:30616"/>
        <dbReference type="ChEBI" id="CHEBI:46858"/>
        <dbReference type="ChEBI" id="CHEBI:61978"/>
        <dbReference type="ChEBI" id="CHEBI:456216"/>
        <dbReference type="EC" id="2.7.12.1"/>
    </reaction>
</comment>
<dbReference type="GO" id="GO:0004712">
    <property type="term" value="F:protein serine/threonine/tyrosine kinase activity"/>
    <property type="evidence" value="ECO:0007669"/>
    <property type="project" value="UniProtKB-EC"/>
</dbReference>
<dbReference type="InterPro" id="IPR008271">
    <property type="entry name" value="Ser/Thr_kinase_AS"/>
</dbReference>
<dbReference type="SUPFAM" id="SSF56112">
    <property type="entry name" value="Protein kinase-like (PK-like)"/>
    <property type="match status" value="1"/>
</dbReference>
<feature type="region of interest" description="Disordered" evidence="14">
    <location>
        <begin position="511"/>
        <end position="549"/>
    </location>
</feature>
<evidence type="ECO:0000256" key="9">
    <source>
        <dbReference type="ARBA" id="ARBA00023242"/>
    </source>
</evidence>
<accession>A0A9J7LMK0</accession>
<evidence type="ECO:0000313" key="16">
    <source>
        <dbReference type="Proteomes" id="UP000001554"/>
    </source>
</evidence>
<evidence type="ECO:0000256" key="12">
    <source>
        <dbReference type="ARBA" id="ARBA00051680"/>
    </source>
</evidence>
<feature type="domain" description="Protein kinase" evidence="15">
    <location>
        <begin position="112"/>
        <end position="431"/>
    </location>
</feature>
<reference evidence="17 18" key="2">
    <citation type="submission" date="2025-04" db="UniProtKB">
        <authorList>
            <consortium name="RefSeq"/>
        </authorList>
    </citation>
    <scope>IDENTIFICATION</scope>
    <source>
        <strain evidence="17 18">S238N-H82</strain>
        <tissue evidence="17 18">Testes</tissue>
    </source>
</reference>
<evidence type="ECO:0000256" key="8">
    <source>
        <dbReference type="ARBA" id="ARBA00022840"/>
    </source>
</evidence>
<feature type="compositionally biased region" description="Low complexity" evidence="14">
    <location>
        <begin position="617"/>
        <end position="633"/>
    </location>
</feature>
<dbReference type="Pfam" id="PF00069">
    <property type="entry name" value="Pkinase"/>
    <property type="match status" value="1"/>
</dbReference>
<feature type="compositionally biased region" description="Polar residues" evidence="14">
    <location>
        <begin position="518"/>
        <end position="529"/>
    </location>
</feature>
<evidence type="ECO:0000256" key="4">
    <source>
        <dbReference type="ARBA" id="ARBA00022527"/>
    </source>
</evidence>
<comment type="catalytic activity">
    <reaction evidence="10">
        <text>L-seryl-[protein] + ATP = O-phospho-L-seryl-[protein] + ADP + H(+)</text>
        <dbReference type="Rhea" id="RHEA:17989"/>
        <dbReference type="Rhea" id="RHEA-COMP:9863"/>
        <dbReference type="Rhea" id="RHEA-COMP:11604"/>
        <dbReference type="ChEBI" id="CHEBI:15378"/>
        <dbReference type="ChEBI" id="CHEBI:29999"/>
        <dbReference type="ChEBI" id="CHEBI:30616"/>
        <dbReference type="ChEBI" id="CHEBI:83421"/>
        <dbReference type="ChEBI" id="CHEBI:456216"/>
        <dbReference type="EC" id="2.7.12.1"/>
    </reaction>
</comment>
<comment type="subcellular location">
    <subcellularLocation>
        <location evidence="1">Nucleus</location>
    </subcellularLocation>
</comment>
<dbReference type="PANTHER" id="PTHR24058:SF28">
    <property type="entry name" value="SERINE_THREONINE-PROTEIN KINASE MINIBRAIN"/>
    <property type="match status" value="1"/>
</dbReference>
<dbReference type="AlphaFoldDB" id="A0A9J7LMK0"/>
<name>A0A9J7LMK0_BRAFL</name>
<dbReference type="Gene3D" id="1.10.510.10">
    <property type="entry name" value="Transferase(Phosphotransferase) domain 1"/>
    <property type="match status" value="1"/>
</dbReference>
<feature type="compositionally biased region" description="Low complexity" evidence="14">
    <location>
        <begin position="595"/>
        <end position="606"/>
    </location>
</feature>
<dbReference type="PROSITE" id="PS50011">
    <property type="entry name" value="PROTEIN_KINASE_DOM"/>
    <property type="match status" value="1"/>
</dbReference>
<feature type="compositionally biased region" description="Gly residues" evidence="14">
    <location>
        <begin position="607"/>
        <end position="616"/>
    </location>
</feature>
<feature type="compositionally biased region" description="Low complexity" evidence="14">
    <location>
        <begin position="537"/>
        <end position="549"/>
    </location>
</feature>
<feature type="region of interest" description="Disordered" evidence="14">
    <location>
        <begin position="435"/>
        <end position="499"/>
    </location>
</feature>
<dbReference type="SMART" id="SM00220">
    <property type="entry name" value="S_TKc"/>
    <property type="match status" value="1"/>
</dbReference>
<evidence type="ECO:0000256" key="2">
    <source>
        <dbReference type="ARBA" id="ARBA00008867"/>
    </source>
</evidence>